<comment type="caution">
    <text evidence="1">The sequence shown here is derived from an EMBL/GenBank/DDBJ whole genome shotgun (WGS) entry which is preliminary data.</text>
</comment>
<name>A0A2P5D9V1_TREOI</name>
<dbReference type="OrthoDB" id="1938712at2759"/>
<reference evidence="2" key="1">
    <citation type="submission" date="2016-06" db="EMBL/GenBank/DDBJ databases">
        <title>Parallel loss of symbiosis genes in relatives of nitrogen-fixing non-legume Parasponia.</title>
        <authorList>
            <person name="Van Velzen R."/>
            <person name="Holmer R."/>
            <person name="Bu F."/>
            <person name="Rutten L."/>
            <person name="Van Zeijl A."/>
            <person name="Liu W."/>
            <person name="Santuari L."/>
            <person name="Cao Q."/>
            <person name="Sharma T."/>
            <person name="Shen D."/>
            <person name="Roswanjaya Y."/>
            <person name="Wardhani T."/>
            <person name="Kalhor M.S."/>
            <person name="Jansen J."/>
            <person name="Van den Hoogen J."/>
            <person name="Gungor B."/>
            <person name="Hartog M."/>
            <person name="Hontelez J."/>
            <person name="Verver J."/>
            <person name="Yang W.-C."/>
            <person name="Schijlen E."/>
            <person name="Repin R."/>
            <person name="Schilthuizen M."/>
            <person name="Schranz E."/>
            <person name="Heidstra R."/>
            <person name="Miyata K."/>
            <person name="Fedorova E."/>
            <person name="Kohlen W."/>
            <person name="Bisseling T."/>
            <person name="Smit S."/>
            <person name="Geurts R."/>
        </authorList>
    </citation>
    <scope>NUCLEOTIDE SEQUENCE [LARGE SCALE GENOMIC DNA]</scope>
    <source>
        <strain evidence="2">cv. RG33-2</strain>
    </source>
</reference>
<dbReference type="SUPFAM" id="SSF53098">
    <property type="entry name" value="Ribonuclease H-like"/>
    <property type="match status" value="1"/>
</dbReference>
<organism evidence="1 2">
    <name type="scientific">Trema orientale</name>
    <name type="common">Charcoal tree</name>
    <name type="synonym">Celtis orientalis</name>
    <dbReference type="NCBI Taxonomy" id="63057"/>
    <lineage>
        <taxon>Eukaryota</taxon>
        <taxon>Viridiplantae</taxon>
        <taxon>Streptophyta</taxon>
        <taxon>Embryophyta</taxon>
        <taxon>Tracheophyta</taxon>
        <taxon>Spermatophyta</taxon>
        <taxon>Magnoliopsida</taxon>
        <taxon>eudicotyledons</taxon>
        <taxon>Gunneridae</taxon>
        <taxon>Pentapetalae</taxon>
        <taxon>rosids</taxon>
        <taxon>fabids</taxon>
        <taxon>Rosales</taxon>
        <taxon>Cannabaceae</taxon>
        <taxon>Trema</taxon>
    </lineage>
</organism>
<dbReference type="AlphaFoldDB" id="A0A2P5D9V1"/>
<proteinExistence type="predicted"/>
<evidence type="ECO:0000313" key="1">
    <source>
        <dbReference type="EMBL" id="PON70060.1"/>
    </source>
</evidence>
<evidence type="ECO:0000313" key="2">
    <source>
        <dbReference type="Proteomes" id="UP000237000"/>
    </source>
</evidence>
<dbReference type="InterPro" id="IPR012337">
    <property type="entry name" value="RNaseH-like_sf"/>
</dbReference>
<dbReference type="InParanoid" id="A0A2P5D9V1"/>
<dbReference type="EMBL" id="JXTC01000285">
    <property type="protein sequence ID" value="PON70060.1"/>
    <property type="molecule type" value="Genomic_DNA"/>
</dbReference>
<sequence>MKGEIWDYMAKCPICQQNKYLALSPGGLLQPLLVPDRVWQEVSMDFVERLPKSEGVDTILVVVDRMSKYGHFVELKQPYTAEWQGHLSRKWFGFMASLKL</sequence>
<dbReference type="Gene3D" id="3.30.420.10">
    <property type="entry name" value="Ribonuclease H-like superfamily/Ribonuclease H"/>
    <property type="match status" value="1"/>
</dbReference>
<protein>
    <submittedName>
        <fullName evidence="1">Ribonuclease H-like domain containing protein</fullName>
    </submittedName>
</protein>
<dbReference type="GO" id="GO:0003676">
    <property type="term" value="F:nucleic acid binding"/>
    <property type="evidence" value="ECO:0007669"/>
    <property type="project" value="InterPro"/>
</dbReference>
<dbReference type="InterPro" id="IPR036397">
    <property type="entry name" value="RNaseH_sf"/>
</dbReference>
<dbReference type="PANTHER" id="PTHR45835">
    <property type="entry name" value="YALI0A06105P"/>
    <property type="match status" value="1"/>
</dbReference>
<dbReference type="Proteomes" id="UP000237000">
    <property type="component" value="Unassembled WGS sequence"/>
</dbReference>
<accession>A0A2P5D9V1</accession>
<gene>
    <name evidence="1" type="ORF">TorRG33x02_258140</name>
</gene>
<dbReference type="PANTHER" id="PTHR45835:SF99">
    <property type="entry name" value="CHROMO DOMAIN-CONTAINING PROTEIN-RELATED"/>
    <property type="match status" value="1"/>
</dbReference>
<dbReference type="STRING" id="63057.A0A2P5D9V1"/>
<keyword evidence="2" id="KW-1185">Reference proteome</keyword>